<dbReference type="EMBL" id="JAGYWB010000005">
    <property type="protein sequence ID" value="KAI0523150.1"/>
    <property type="molecule type" value="Genomic_DNA"/>
</dbReference>
<comment type="caution">
    <text evidence="1">The sequence shown here is derived from an EMBL/GenBank/DDBJ whole genome shotgun (WGS) entry which is preliminary data.</text>
</comment>
<name>A0A8T3BVZ0_DENNO</name>
<protein>
    <submittedName>
        <fullName evidence="1">Uncharacterized protein</fullName>
    </submittedName>
</protein>
<dbReference type="Gene3D" id="2.60.260.20">
    <property type="entry name" value="Urease metallochaperone UreE, N-terminal domain"/>
    <property type="match status" value="1"/>
</dbReference>
<proteinExistence type="predicted"/>
<sequence>MRGGMRFSNLMFGDDLFGSAFGGRRESRMESLLPLIENKLPCTTLEELYKGTTKKMKISREIADISGGVFLFPVDSITDSKKSFFFHSM</sequence>
<evidence type="ECO:0000313" key="1">
    <source>
        <dbReference type="EMBL" id="KAI0523150.1"/>
    </source>
</evidence>
<keyword evidence="2" id="KW-1185">Reference proteome</keyword>
<reference evidence="1" key="1">
    <citation type="journal article" date="2022" name="Front. Genet.">
        <title>Chromosome-Scale Assembly of the Dendrobium nobile Genome Provides Insights Into the Molecular Mechanism of the Biosynthesis of the Medicinal Active Ingredient of Dendrobium.</title>
        <authorList>
            <person name="Xu Q."/>
            <person name="Niu S.-C."/>
            <person name="Li K.-L."/>
            <person name="Zheng P.-J."/>
            <person name="Zhang X.-J."/>
            <person name="Jia Y."/>
            <person name="Liu Y."/>
            <person name="Niu Y.-X."/>
            <person name="Yu L.-H."/>
            <person name="Chen D.-F."/>
            <person name="Zhang G.-Q."/>
        </authorList>
    </citation>
    <scope>NUCLEOTIDE SEQUENCE</scope>
    <source>
        <tissue evidence="1">Leaf</tissue>
    </source>
</reference>
<organism evidence="1 2">
    <name type="scientific">Dendrobium nobile</name>
    <name type="common">Orchid</name>
    <dbReference type="NCBI Taxonomy" id="94219"/>
    <lineage>
        <taxon>Eukaryota</taxon>
        <taxon>Viridiplantae</taxon>
        <taxon>Streptophyta</taxon>
        <taxon>Embryophyta</taxon>
        <taxon>Tracheophyta</taxon>
        <taxon>Spermatophyta</taxon>
        <taxon>Magnoliopsida</taxon>
        <taxon>Liliopsida</taxon>
        <taxon>Asparagales</taxon>
        <taxon>Orchidaceae</taxon>
        <taxon>Epidendroideae</taxon>
        <taxon>Malaxideae</taxon>
        <taxon>Dendrobiinae</taxon>
        <taxon>Dendrobium</taxon>
    </lineage>
</organism>
<dbReference type="Proteomes" id="UP000829196">
    <property type="component" value="Unassembled WGS sequence"/>
</dbReference>
<evidence type="ECO:0000313" key="2">
    <source>
        <dbReference type="Proteomes" id="UP000829196"/>
    </source>
</evidence>
<dbReference type="OrthoDB" id="786949at2759"/>
<accession>A0A8T3BVZ0</accession>
<dbReference type="AlphaFoldDB" id="A0A8T3BVZ0"/>
<gene>
    <name evidence="1" type="ORF">KFK09_005540</name>
</gene>